<dbReference type="EMBL" id="MDEN01000063">
    <property type="protein sequence ID" value="OCX19705.1"/>
    <property type="molecule type" value="Genomic_DNA"/>
</dbReference>
<gene>
    <name evidence="2" type="ORF">BBI10_15060</name>
</gene>
<dbReference type="OrthoDB" id="7003488at2"/>
<dbReference type="Pfam" id="PF20178">
    <property type="entry name" value="ToxA_N"/>
    <property type="match status" value="1"/>
</dbReference>
<dbReference type="InterPro" id="IPR046673">
    <property type="entry name" value="ToxA_N"/>
</dbReference>
<organism evidence="2 3">
    <name type="scientific">Pseudomonas graminis</name>
    <dbReference type="NCBI Taxonomy" id="158627"/>
    <lineage>
        <taxon>Bacteria</taxon>
        <taxon>Pseudomonadati</taxon>
        <taxon>Pseudomonadota</taxon>
        <taxon>Gammaproteobacteria</taxon>
        <taxon>Pseudomonadales</taxon>
        <taxon>Pseudomonadaceae</taxon>
        <taxon>Pseudomonas</taxon>
    </lineage>
</organism>
<feature type="domain" description="Dermonecrotic toxin N-terminal" evidence="1">
    <location>
        <begin position="358"/>
        <end position="598"/>
    </location>
</feature>
<dbReference type="RefSeq" id="WP_065989597.1">
    <property type="nucleotide sequence ID" value="NZ_MDEN01000063.1"/>
</dbReference>
<protein>
    <recommendedName>
        <fullName evidence="1">Dermonecrotic toxin N-terminal domain-containing protein</fullName>
    </recommendedName>
</protein>
<comment type="caution">
    <text evidence="2">The sequence shown here is derived from an EMBL/GenBank/DDBJ whole genome shotgun (WGS) entry which is preliminary data.</text>
</comment>
<evidence type="ECO:0000313" key="3">
    <source>
        <dbReference type="Proteomes" id="UP000095143"/>
    </source>
</evidence>
<evidence type="ECO:0000259" key="1">
    <source>
        <dbReference type="Pfam" id="PF20178"/>
    </source>
</evidence>
<reference evidence="2 3" key="1">
    <citation type="submission" date="2016-08" db="EMBL/GenBank/DDBJ databases">
        <title>Whole genome sequence of Pseudomonas graminis strain UASWS1507, a potential biological control agent for agriculture.</title>
        <authorList>
            <person name="Crovadore J."/>
            <person name="Calmin G."/>
            <person name="Chablais R."/>
            <person name="Cochard B."/>
            <person name="Lefort F."/>
        </authorList>
    </citation>
    <scope>NUCLEOTIDE SEQUENCE [LARGE SCALE GENOMIC DNA]</scope>
    <source>
        <strain evidence="2 3">UASWS1507</strain>
    </source>
</reference>
<accession>A0A1C2DYE8</accession>
<dbReference type="Proteomes" id="UP000095143">
    <property type="component" value="Unassembled WGS sequence"/>
</dbReference>
<name>A0A1C2DYE8_9PSED</name>
<evidence type="ECO:0000313" key="2">
    <source>
        <dbReference type="EMBL" id="OCX19705.1"/>
    </source>
</evidence>
<sequence>MSPKFDLIAAASRRPTLNDVAIKQLHCAVQQQFPNLEIDPEISVITRTGPDGIQRAETLLKNLQQAFLTGKTPRWRAGANTFVIDQAVRDATATPIDFDQLNILVDTVALDLNDQFQRATVEFWGASAADGQTLWSRLADALKKGYLKALDDTPGLPENEGDFLRPLASFSDQTQRNFMVSLDQAHPDDVIRACIPQAVDASSPASVLPVLAATGVWGGTEMFFTWQSPGLLVRHGSLTELLASIDIPQSVDHPQTWALREVEGDLFCALAQSILAQQLQQIARLDAADAEDFADLDRRMAAATDITPFLLPAVPGMQSPETLPDWLRNANVADRMDFSRRMIAVASAPSGAPGTFNQDLPPLLDYASQQLQREMLADHPEAADLLIADLDVVIRKVIAAAIPSGGQVVASGLVEPVRMSLAEFALENLSGEPAGALHVVHRDGTPAPDWFSGDYLRLLVCQVDIGRHYPALLKRVLVTDPVESAKRQGAYIAQLRAQLPLQALELKMRGEGHFCDSAYQHVIALVQPPQQRPPALRNTTLRPLAFHATAGSQADEVANMFVIGDRDTTRGPVLLYRPFSRQSLTEFTSWAGLRTAIVEPGELQDDVLTWMDDHARQIYANGGFDQPHVVRFGQGSEFAPLETPAPAQLAVDEVVGDPLVALFKANASALIQLADRQSTSNAESRWALLKRGGWLALESLMPFMSGPVGHALWLVQLMSETQGALAEDGNATASERGESMGNVLLTVAMLLLHSSLGEAAIPGRQRAARVVRPTLADLLTAASTPSSASSASSASTPIIPAPAPDPVAMPANLENRLDFTWSRPDQSLTTVQKLALRSFETLPTPELPQPSDAPGTHGLYEQDGAWYAHVDNAVFRVQVDDGDVQIVHPHNLERTGPWLMREGDVWRLDLGLRLRGGGPKRSARQLALENAARLKRVNAEKSELLKRQNDLYIRIVANDNRIDATPLEQHHEVIALIETDVRAVMEIIDRKNELDQSLRPADRTPDKTYATDLQGIARRICLLEGVLLSDMLVVAQEDLARMRAVSRTVSPENVGLYLGLFEKSLVLQESGVHWAMVREGLWQRLREVPKVGEAYWRTEALEFYNNRMFSLIDWRASRMWSSLELCFSAESVLDTQRAVRFKRLLDDDSLHAALTSQAELERPHDYTIAEQISVLESSLREYDRASIVALATFESEPEVVNPTHFHRFFEDLSAISDRAEHRLSALIRESEEPADTPAEYVPRVRQTRKRVIKTRGQRTLIGRLREGEEPSLGEVVEVKAATGDRVVGAYHQHAEGEWVEIEEQPRKPVNRDSIVPLAELMRRSRALLERVEPEIASAVRQSRRANEPEDMEDILVQKADKLGELVEKLQIHLDDPDAGEDGARSLQAVLDDLQAGQSRFREQGRQLRIEMIKRQPPTASRISYLDRQHEVHIARVEGRKNMSGARRNDFVQEYAIRGKDDHLLWWAHFHYATEHAAADAFTAAHLKLPEQRLMGYSAMLKAAKDNKEVVSIYRSAIGKELAQRLFLHLAE</sequence>
<proteinExistence type="predicted"/>